<dbReference type="PANTHER" id="PTHR43575">
    <property type="entry name" value="PROTEIN ABCI7, CHLOROPLASTIC"/>
    <property type="match status" value="1"/>
</dbReference>
<dbReference type="Proteomes" id="UP000715781">
    <property type="component" value="Unassembled WGS sequence"/>
</dbReference>
<comment type="caution">
    <text evidence="4">The sequence shown here is derived from an EMBL/GenBank/DDBJ whole genome shotgun (WGS) entry which is preliminary data.</text>
</comment>
<accession>A0A951UIC0</accession>
<organism evidence="4 5">
    <name type="scientific">Mojavia pulchra JT2-VF2</name>
    <dbReference type="NCBI Taxonomy" id="287848"/>
    <lineage>
        <taxon>Bacteria</taxon>
        <taxon>Bacillati</taxon>
        <taxon>Cyanobacteriota</taxon>
        <taxon>Cyanophyceae</taxon>
        <taxon>Nostocales</taxon>
        <taxon>Nostocaceae</taxon>
    </lineage>
</organism>
<evidence type="ECO:0000313" key="5">
    <source>
        <dbReference type="Proteomes" id="UP000715781"/>
    </source>
</evidence>
<evidence type="ECO:0000259" key="2">
    <source>
        <dbReference type="Pfam" id="PF01458"/>
    </source>
</evidence>
<reference evidence="4" key="1">
    <citation type="submission" date="2021-05" db="EMBL/GenBank/DDBJ databases">
        <authorList>
            <person name="Pietrasiak N."/>
            <person name="Ward R."/>
            <person name="Stajich J.E."/>
            <person name="Kurbessoian T."/>
        </authorList>
    </citation>
    <scope>NUCLEOTIDE SEQUENCE</scope>
    <source>
        <strain evidence="4">JT2-VF2</strain>
    </source>
</reference>
<dbReference type="InterPro" id="IPR045595">
    <property type="entry name" value="SufBD_N"/>
</dbReference>
<dbReference type="SUPFAM" id="SSF101960">
    <property type="entry name" value="Stabilizer of iron transporter SufD"/>
    <property type="match status" value="1"/>
</dbReference>
<dbReference type="Pfam" id="PF19295">
    <property type="entry name" value="SufBD_N"/>
    <property type="match status" value="1"/>
</dbReference>
<proteinExistence type="inferred from homology"/>
<dbReference type="EMBL" id="JAHHHN010000020">
    <property type="protein sequence ID" value="MBW4564244.1"/>
    <property type="molecule type" value="Genomic_DNA"/>
</dbReference>
<reference evidence="4" key="2">
    <citation type="journal article" date="2022" name="Microbiol. Resour. Announc.">
        <title>Metagenome Sequencing to Explore Phylogenomics of Terrestrial Cyanobacteria.</title>
        <authorList>
            <person name="Ward R.D."/>
            <person name="Stajich J.E."/>
            <person name="Johansen J.R."/>
            <person name="Huntemann M."/>
            <person name="Clum A."/>
            <person name="Foster B."/>
            <person name="Foster B."/>
            <person name="Roux S."/>
            <person name="Palaniappan K."/>
            <person name="Varghese N."/>
            <person name="Mukherjee S."/>
            <person name="Reddy T.B.K."/>
            <person name="Daum C."/>
            <person name="Copeland A."/>
            <person name="Chen I.A."/>
            <person name="Ivanova N.N."/>
            <person name="Kyrpides N.C."/>
            <person name="Shapiro N."/>
            <person name="Eloe-Fadrosh E.A."/>
            <person name="Pietrasiak N."/>
        </authorList>
    </citation>
    <scope>NUCLEOTIDE SEQUENCE</scope>
    <source>
        <strain evidence="4">JT2-VF2</strain>
    </source>
</reference>
<dbReference type="InterPro" id="IPR011542">
    <property type="entry name" value="SUF_FeS_clus_asmbl_SufD"/>
</dbReference>
<sequence length="473" mass="51801">MTIQVSPSPIPNSDAVNLTSTLLDRDAYLTELLNQITASTAEGWLQELRQSAVNWVRHSTIPTTREEEWRFTDLSALRKVQFQVERQLISTEISSLTLPEAAKSRLVFVNGVYAPDLSSIADLPPGVVVSNLTGLSISEQEQIQQYLAQAEGAQEVFTALNTAGISDVAVVWIAKNVVVETPIHLLFVAVAGETSIISQPRCLVVAESGSQVTLVEEYTNRREKLRAGVPSVEQTSVGAENTEKEAVYFTNAVTEIWVGENAQVNHTRIEREGLEAFHIGKTAIAQARDSRYTCNAVTFGGKLSRHNLEILQTGEQTETILNGLTIIYGNQLADTHSAIALNHPYSKSEQLHKCIVGDRAHAVFNGKVFVPKPAQLTDAAQLNRNLLLSSKARVDTKPQLEITADNVKCAHGATVSQLEDDEIFYLQSRGIDENAARNLLINAFAAEIINKIPVASLREILLNTVNSLKTTND</sequence>
<comment type="similarity">
    <text evidence="1">Belongs to the iron-sulfur cluster assembly SufBD family.</text>
</comment>
<dbReference type="GO" id="GO:0016226">
    <property type="term" value="P:iron-sulfur cluster assembly"/>
    <property type="evidence" value="ECO:0007669"/>
    <property type="project" value="InterPro"/>
</dbReference>
<feature type="domain" description="SUF system FeS cluster assembly SufBD N-terminal" evidence="3">
    <location>
        <begin position="38"/>
        <end position="184"/>
    </location>
</feature>
<dbReference type="InterPro" id="IPR037284">
    <property type="entry name" value="SUF_FeS_clus_asmbl_SufBD_sf"/>
</dbReference>
<protein>
    <submittedName>
        <fullName evidence="4">Fe-S cluster assembly protein SufD</fullName>
    </submittedName>
</protein>
<dbReference type="NCBIfam" id="TIGR01981">
    <property type="entry name" value="sufD"/>
    <property type="match status" value="1"/>
</dbReference>
<dbReference type="Pfam" id="PF01458">
    <property type="entry name" value="SUFBD_core"/>
    <property type="match status" value="1"/>
</dbReference>
<evidence type="ECO:0000313" key="4">
    <source>
        <dbReference type="EMBL" id="MBW4564244.1"/>
    </source>
</evidence>
<dbReference type="AlphaFoldDB" id="A0A951UIC0"/>
<gene>
    <name evidence="4" type="primary">sufD</name>
    <name evidence="4" type="ORF">KME32_24505</name>
</gene>
<feature type="domain" description="SUF system FeS cluster assembly SufBD core" evidence="2">
    <location>
        <begin position="196"/>
        <end position="444"/>
    </location>
</feature>
<name>A0A951UIC0_9NOST</name>
<dbReference type="PANTHER" id="PTHR43575:SF1">
    <property type="entry name" value="PROTEIN ABCI7, CHLOROPLASTIC"/>
    <property type="match status" value="1"/>
</dbReference>
<dbReference type="InterPro" id="IPR000825">
    <property type="entry name" value="SUF_FeS_clus_asmbl_SufBD_core"/>
</dbReference>
<dbReference type="InterPro" id="IPR055346">
    <property type="entry name" value="Fe-S_cluster_assembly_SufBD"/>
</dbReference>
<evidence type="ECO:0000256" key="1">
    <source>
        <dbReference type="ARBA" id="ARBA00043967"/>
    </source>
</evidence>
<evidence type="ECO:0000259" key="3">
    <source>
        <dbReference type="Pfam" id="PF19295"/>
    </source>
</evidence>